<dbReference type="Gene3D" id="3.40.50.720">
    <property type="entry name" value="NAD(P)-binding Rossmann-like Domain"/>
    <property type="match status" value="3"/>
</dbReference>
<keyword evidence="3" id="KW-0285">Flavoprotein</keyword>
<dbReference type="NCBIfam" id="TIGR00031">
    <property type="entry name" value="UDP-GALP_mutase"/>
    <property type="match status" value="1"/>
</dbReference>
<dbReference type="EC" id="5.4.99.9" evidence="7"/>
<dbReference type="Pfam" id="PF13450">
    <property type="entry name" value="NAD_binding_8"/>
    <property type="match status" value="1"/>
</dbReference>
<dbReference type="HOGENOM" id="CLU_042118_0_0_0"/>
<dbReference type="OrthoDB" id="9769600at2"/>
<dbReference type="Proteomes" id="UP000001887">
    <property type="component" value="Chromosome"/>
</dbReference>
<sequence>MKPSPKQRPDYLVVGSGFFGGVFARVMAEHGLRSLVIDRRPHLAGNCYTQSQHGIEVHQYGPHIFHTSDERVWKFVNRFAKFHHYIHRVVARYGETTYSFPINLKTLEQLWGVRTPEEAAARLQAECIPHAQPQNCEEWLLANVGRQIYETFFEGYTTKQWNRSPAELPASIVRRIPIRLADNDRYFDDRFEGIPIGGYTRLFENLLDHPLIEIETGVDYLASRKELSSIAPSLVYSGAIDEFFDYRFGALDYRSLRFVSEVIDGDYQTTAIVNYTSAAVPFTRITEHKHFAGTQSSKSVITREYPDDYAPGRTPYYPVRDPQNVARYEQYRRLSLQLPVIFGGRLGSYQYFDMHQVIAQALSKAEAELALRGQVQQRRAA</sequence>
<evidence type="ECO:0000256" key="4">
    <source>
        <dbReference type="ARBA" id="ARBA00022827"/>
    </source>
</evidence>
<evidence type="ECO:0000256" key="2">
    <source>
        <dbReference type="ARBA" id="ARBA00009321"/>
    </source>
</evidence>
<keyword evidence="4" id="KW-0274">FAD</keyword>
<dbReference type="InterPro" id="IPR015899">
    <property type="entry name" value="UDP-GalPyranose_mutase_C"/>
</dbReference>
<organism evidence="7 8">
    <name type="scientific">Pirellula staleyi (strain ATCC 27377 / DSM 6068 / ICPB 4128)</name>
    <name type="common">Pirella staleyi</name>
    <dbReference type="NCBI Taxonomy" id="530564"/>
    <lineage>
        <taxon>Bacteria</taxon>
        <taxon>Pseudomonadati</taxon>
        <taxon>Planctomycetota</taxon>
        <taxon>Planctomycetia</taxon>
        <taxon>Pirellulales</taxon>
        <taxon>Pirellulaceae</taxon>
        <taxon>Pirellula</taxon>
    </lineage>
</organism>
<dbReference type="EMBL" id="CP001848">
    <property type="protein sequence ID" value="ADB14845.1"/>
    <property type="molecule type" value="Genomic_DNA"/>
</dbReference>
<dbReference type="GO" id="GO:0005829">
    <property type="term" value="C:cytosol"/>
    <property type="evidence" value="ECO:0007669"/>
    <property type="project" value="TreeGrafter"/>
</dbReference>
<accession>D2R0H7</accession>
<evidence type="ECO:0000256" key="3">
    <source>
        <dbReference type="ARBA" id="ARBA00022630"/>
    </source>
</evidence>
<keyword evidence="5 7" id="KW-0413">Isomerase</keyword>
<dbReference type="STRING" id="530564.Psta_0149"/>
<gene>
    <name evidence="7" type="ordered locus">Psta_0149</name>
</gene>
<keyword evidence="8" id="KW-1185">Reference proteome</keyword>
<dbReference type="SUPFAM" id="SSF51971">
    <property type="entry name" value="Nucleotide-binding domain"/>
    <property type="match status" value="1"/>
</dbReference>
<name>D2R0H7_PIRSD</name>
<comment type="similarity">
    <text evidence="2">Belongs to the UDP-galactopyranose/dTDP-fucopyranose mutase family.</text>
</comment>
<evidence type="ECO:0000256" key="5">
    <source>
        <dbReference type="ARBA" id="ARBA00023235"/>
    </source>
</evidence>
<reference evidence="7 8" key="1">
    <citation type="journal article" date="2009" name="Stand. Genomic Sci.">
        <title>Complete genome sequence of Pirellula staleyi type strain (ATCC 27377).</title>
        <authorList>
            <person name="Clum A."/>
            <person name="Tindall B.J."/>
            <person name="Sikorski J."/>
            <person name="Ivanova N."/>
            <person name="Mavrommatis K."/>
            <person name="Lucas S."/>
            <person name="Glavina del Rio T."/>
            <person name="Nolan M."/>
            <person name="Chen F."/>
            <person name="Tice H."/>
            <person name="Pitluck S."/>
            <person name="Cheng J.F."/>
            <person name="Chertkov O."/>
            <person name="Brettin T."/>
            <person name="Han C."/>
            <person name="Detter J.C."/>
            <person name="Kuske C."/>
            <person name="Bruce D."/>
            <person name="Goodwin L."/>
            <person name="Ovchinikova G."/>
            <person name="Pati A."/>
            <person name="Mikhailova N."/>
            <person name="Chen A."/>
            <person name="Palaniappan K."/>
            <person name="Land M."/>
            <person name="Hauser L."/>
            <person name="Chang Y.J."/>
            <person name="Jeffries C.D."/>
            <person name="Chain P."/>
            <person name="Rohde M."/>
            <person name="Goker M."/>
            <person name="Bristow J."/>
            <person name="Eisen J.A."/>
            <person name="Markowitz V."/>
            <person name="Hugenholtz P."/>
            <person name="Kyrpides N.C."/>
            <person name="Klenk H.P."/>
            <person name="Lapidus A."/>
        </authorList>
    </citation>
    <scope>NUCLEOTIDE SEQUENCE [LARGE SCALE GENOMIC DNA]</scope>
    <source>
        <strain evidence="8">ATCC 27377 / DSM 6068 / ICPB 4128</strain>
    </source>
</reference>
<dbReference type="eggNOG" id="COG0562">
    <property type="taxonomic scope" value="Bacteria"/>
</dbReference>
<feature type="domain" description="UDP-galactopyranose mutase C-terminal" evidence="6">
    <location>
        <begin position="152"/>
        <end position="351"/>
    </location>
</feature>
<dbReference type="GO" id="GO:0050660">
    <property type="term" value="F:flavin adenine dinucleotide binding"/>
    <property type="evidence" value="ECO:0007669"/>
    <property type="project" value="TreeGrafter"/>
</dbReference>
<dbReference type="KEGG" id="psl:Psta_0149"/>
<dbReference type="InterPro" id="IPR004379">
    <property type="entry name" value="UDP-GALP_mutase"/>
</dbReference>
<evidence type="ECO:0000259" key="6">
    <source>
        <dbReference type="Pfam" id="PF03275"/>
    </source>
</evidence>
<evidence type="ECO:0000313" key="8">
    <source>
        <dbReference type="Proteomes" id="UP000001887"/>
    </source>
</evidence>
<dbReference type="GO" id="GO:0008767">
    <property type="term" value="F:UDP-galactopyranose mutase activity"/>
    <property type="evidence" value="ECO:0007669"/>
    <property type="project" value="UniProtKB-EC"/>
</dbReference>
<proteinExistence type="inferred from homology"/>
<dbReference type="AlphaFoldDB" id="D2R0H7"/>
<protein>
    <submittedName>
        <fullName evidence="7">UDP-galactopyranose mutase</fullName>
        <ecNumber evidence="7">5.4.99.9</ecNumber>
    </submittedName>
</protein>
<dbReference type="Pfam" id="PF03275">
    <property type="entry name" value="GLF"/>
    <property type="match status" value="1"/>
</dbReference>
<evidence type="ECO:0000313" key="7">
    <source>
        <dbReference type="EMBL" id="ADB14845.1"/>
    </source>
</evidence>
<comment type="cofactor">
    <cofactor evidence="1">
        <name>FAD</name>
        <dbReference type="ChEBI" id="CHEBI:57692"/>
    </cofactor>
</comment>
<dbReference type="PANTHER" id="PTHR21197">
    <property type="entry name" value="UDP-GALACTOPYRANOSE MUTASE"/>
    <property type="match status" value="1"/>
</dbReference>
<dbReference type="PANTHER" id="PTHR21197:SF0">
    <property type="entry name" value="UDP-GALACTOPYRANOSE MUTASE"/>
    <property type="match status" value="1"/>
</dbReference>
<evidence type="ECO:0000256" key="1">
    <source>
        <dbReference type="ARBA" id="ARBA00001974"/>
    </source>
</evidence>
<dbReference type="SUPFAM" id="SSF54373">
    <property type="entry name" value="FAD-linked reductases, C-terminal domain"/>
    <property type="match status" value="1"/>
</dbReference>